<sequence>MHLDAYKMCTKFHKDIHNSFAAKKLLNKANPNQKDKLIFFKDCQNFLIATVSKILQRSCLQYNVVKGLSYFDPNLIGSSPSVAEKRFSTVLQEFYDKHLITSETAEKTKNQVKLFVRTQQEIFKNYGDEQLDVFFSKLLKNKPEMADLA</sequence>
<protein>
    <submittedName>
        <fullName evidence="1">Uncharacterized protein</fullName>
    </submittedName>
</protein>
<dbReference type="Proteomes" id="UP001159042">
    <property type="component" value="Unassembled WGS sequence"/>
</dbReference>
<proteinExistence type="predicted"/>
<evidence type="ECO:0000313" key="2">
    <source>
        <dbReference type="Proteomes" id="UP001159042"/>
    </source>
</evidence>
<dbReference type="AlphaFoldDB" id="A0AAV8VSC0"/>
<organism evidence="1 2">
    <name type="scientific">Exocentrus adspersus</name>
    <dbReference type="NCBI Taxonomy" id="1586481"/>
    <lineage>
        <taxon>Eukaryota</taxon>
        <taxon>Metazoa</taxon>
        <taxon>Ecdysozoa</taxon>
        <taxon>Arthropoda</taxon>
        <taxon>Hexapoda</taxon>
        <taxon>Insecta</taxon>
        <taxon>Pterygota</taxon>
        <taxon>Neoptera</taxon>
        <taxon>Endopterygota</taxon>
        <taxon>Coleoptera</taxon>
        <taxon>Polyphaga</taxon>
        <taxon>Cucujiformia</taxon>
        <taxon>Chrysomeloidea</taxon>
        <taxon>Cerambycidae</taxon>
        <taxon>Lamiinae</taxon>
        <taxon>Acanthocinini</taxon>
        <taxon>Exocentrus</taxon>
    </lineage>
</organism>
<feature type="non-terminal residue" evidence="1">
    <location>
        <position position="149"/>
    </location>
</feature>
<evidence type="ECO:0000313" key="1">
    <source>
        <dbReference type="EMBL" id="KAJ8917029.1"/>
    </source>
</evidence>
<gene>
    <name evidence="1" type="ORF">NQ315_012947</name>
</gene>
<keyword evidence="2" id="KW-1185">Reference proteome</keyword>
<accession>A0AAV8VSC0</accession>
<name>A0AAV8VSC0_9CUCU</name>
<reference evidence="1 2" key="1">
    <citation type="journal article" date="2023" name="Insect Mol. Biol.">
        <title>Genome sequencing provides insights into the evolution of gene families encoding plant cell wall-degrading enzymes in longhorned beetles.</title>
        <authorList>
            <person name="Shin N.R."/>
            <person name="Okamura Y."/>
            <person name="Kirsch R."/>
            <person name="Pauchet Y."/>
        </authorList>
    </citation>
    <scope>NUCLEOTIDE SEQUENCE [LARGE SCALE GENOMIC DNA]</scope>
    <source>
        <strain evidence="1">EAD_L_NR</strain>
    </source>
</reference>
<comment type="caution">
    <text evidence="1">The sequence shown here is derived from an EMBL/GenBank/DDBJ whole genome shotgun (WGS) entry which is preliminary data.</text>
</comment>
<dbReference type="EMBL" id="JANEYG010000036">
    <property type="protein sequence ID" value="KAJ8917029.1"/>
    <property type="molecule type" value="Genomic_DNA"/>
</dbReference>